<sequence length="137" mass="15287">MRTIPLILTKEEYKLLTDQYESVTTPVFNKQKLFQELKDAKIVGPQSMPLNVVSSNSDVLIWNINKNQTFSISIVAEDSPERGTNKIRVTDPIVVALLGYPAGAMTEWEMKDGINKFKVISVGQGRVDDALAGHHRS</sequence>
<dbReference type="Pfam" id="PF01272">
    <property type="entry name" value="GreA_GreB"/>
    <property type="match status" value="1"/>
</dbReference>
<dbReference type="AlphaFoldDB" id="A0A5B8UUB1"/>
<dbReference type="SUPFAM" id="SSF54534">
    <property type="entry name" value="FKBP-like"/>
    <property type="match status" value="1"/>
</dbReference>
<name>A0A5B8UUB1_9SPHI</name>
<dbReference type="InterPro" id="IPR001437">
    <property type="entry name" value="Tscrpt_elong_fac_GreA/B_C"/>
</dbReference>
<organism evidence="2 3">
    <name type="scientific">Mucilaginibacter ginsenosidivorans</name>
    <dbReference type="NCBI Taxonomy" id="398053"/>
    <lineage>
        <taxon>Bacteria</taxon>
        <taxon>Pseudomonadati</taxon>
        <taxon>Bacteroidota</taxon>
        <taxon>Sphingobacteriia</taxon>
        <taxon>Sphingobacteriales</taxon>
        <taxon>Sphingobacteriaceae</taxon>
        <taxon>Mucilaginibacter</taxon>
    </lineage>
</organism>
<reference evidence="2 3" key="1">
    <citation type="journal article" date="2017" name="Curr. Microbiol.">
        <title>Mucilaginibacter ginsenosidivorans sp. nov., Isolated from Soil of Ginseng Field.</title>
        <authorList>
            <person name="Kim M.M."/>
            <person name="Siddiqi M.Z."/>
            <person name="Im W.T."/>
        </authorList>
    </citation>
    <scope>NUCLEOTIDE SEQUENCE [LARGE SCALE GENOMIC DNA]</scope>
    <source>
        <strain evidence="2 3">Gsoil 3017</strain>
    </source>
</reference>
<dbReference type="EMBL" id="CP042436">
    <property type="protein sequence ID" value="QEC62345.1"/>
    <property type="molecule type" value="Genomic_DNA"/>
</dbReference>
<dbReference type="OrthoDB" id="192847at2"/>
<dbReference type="GO" id="GO:0032784">
    <property type="term" value="P:regulation of DNA-templated transcription elongation"/>
    <property type="evidence" value="ECO:0007669"/>
    <property type="project" value="InterPro"/>
</dbReference>
<evidence type="ECO:0000313" key="2">
    <source>
        <dbReference type="EMBL" id="QEC62345.1"/>
    </source>
</evidence>
<accession>A0A5B8UUB1</accession>
<evidence type="ECO:0000313" key="3">
    <source>
        <dbReference type="Proteomes" id="UP000321479"/>
    </source>
</evidence>
<dbReference type="GO" id="GO:0003677">
    <property type="term" value="F:DNA binding"/>
    <property type="evidence" value="ECO:0007669"/>
    <property type="project" value="InterPro"/>
</dbReference>
<gene>
    <name evidence="2" type="ORF">FRZ54_07025</name>
</gene>
<proteinExistence type="predicted"/>
<dbReference type="KEGG" id="mgin:FRZ54_07025"/>
<keyword evidence="3" id="KW-1185">Reference proteome</keyword>
<dbReference type="RefSeq" id="WP_147030922.1">
    <property type="nucleotide sequence ID" value="NZ_CP042436.1"/>
</dbReference>
<dbReference type="Proteomes" id="UP000321479">
    <property type="component" value="Chromosome"/>
</dbReference>
<protein>
    <recommendedName>
        <fullName evidence="1">Transcription elongation factor GreA/GreB C-terminal domain-containing protein</fullName>
    </recommendedName>
</protein>
<evidence type="ECO:0000259" key="1">
    <source>
        <dbReference type="Pfam" id="PF01272"/>
    </source>
</evidence>
<dbReference type="Gene3D" id="3.10.50.30">
    <property type="entry name" value="Transcription elongation factor, GreA/GreB, C-terminal domain"/>
    <property type="match status" value="1"/>
</dbReference>
<dbReference type="InterPro" id="IPR036953">
    <property type="entry name" value="GreA/GreB_C_sf"/>
</dbReference>
<feature type="domain" description="Transcription elongation factor GreA/GreB C-terminal" evidence="1">
    <location>
        <begin position="51"/>
        <end position="122"/>
    </location>
</feature>